<dbReference type="Proteomes" id="UP000217507">
    <property type="component" value="Chromosome"/>
</dbReference>
<dbReference type="EMBL" id="AP018216">
    <property type="protein sequence ID" value="BAY68230.1"/>
    <property type="molecule type" value="Genomic_DNA"/>
</dbReference>
<gene>
    <name evidence="1" type="ORF">NIES23_10140</name>
</gene>
<evidence type="ECO:0000313" key="2">
    <source>
        <dbReference type="Proteomes" id="UP000217507"/>
    </source>
</evidence>
<protein>
    <submittedName>
        <fullName evidence="1">Uncharacterized protein</fullName>
    </submittedName>
</protein>
<reference evidence="1 2" key="1">
    <citation type="submission" date="2017-06" db="EMBL/GenBank/DDBJ databases">
        <title>Genome sequencing of cyanobaciteial culture collection at National Institute for Environmental Studies (NIES).</title>
        <authorList>
            <person name="Hirose Y."/>
            <person name="Shimura Y."/>
            <person name="Fujisawa T."/>
            <person name="Nakamura Y."/>
            <person name="Kawachi M."/>
        </authorList>
    </citation>
    <scope>NUCLEOTIDE SEQUENCE [LARGE SCALE GENOMIC DNA]</scope>
    <source>
        <strain evidence="1 2">NIES-23</strain>
    </source>
</reference>
<dbReference type="AlphaFoldDB" id="A0A1Z4KGW4"/>
<accession>A0A1Z4KGW4</accession>
<name>A0A1Z4KGW4_ANAVA</name>
<proteinExistence type="predicted"/>
<evidence type="ECO:0000313" key="1">
    <source>
        <dbReference type="EMBL" id="BAY68230.1"/>
    </source>
</evidence>
<organism evidence="1 2">
    <name type="scientific">Trichormus variabilis NIES-23</name>
    <dbReference type="NCBI Taxonomy" id="1973479"/>
    <lineage>
        <taxon>Bacteria</taxon>
        <taxon>Bacillati</taxon>
        <taxon>Cyanobacteriota</taxon>
        <taxon>Cyanophyceae</taxon>
        <taxon>Nostocales</taxon>
        <taxon>Nostocaceae</taxon>
        <taxon>Trichormus</taxon>
    </lineage>
</organism>
<sequence length="146" mass="17012">MAHLRTKATNSNLSAREQWKWNLARLLYERGYNRKEIVDLYKVIDLMMALSPDLQLSFEEKLANYQEERKMPLLTNIEQRTIKQTLKQNIIKLVQVRFGDIPENLVANINQIDDTSFLEQIFISAINVSSIEEFAQLVNSNLPEAD</sequence>